<accession>A0A6B2KNA1</accession>
<proteinExistence type="predicted"/>
<gene>
    <name evidence="2" type="ORF">GZH52_02410</name>
</gene>
<evidence type="ECO:0000313" key="3">
    <source>
        <dbReference type="Proteomes" id="UP000482578"/>
    </source>
</evidence>
<dbReference type="SMART" id="SM00530">
    <property type="entry name" value="HTH_XRE"/>
    <property type="match status" value="1"/>
</dbReference>
<dbReference type="InterPro" id="IPR010982">
    <property type="entry name" value="Lambda_DNA-bd_dom_sf"/>
</dbReference>
<dbReference type="CDD" id="cd00093">
    <property type="entry name" value="HTH_XRE"/>
    <property type="match status" value="1"/>
</dbReference>
<sequence length="106" mass="11962">MPETDFSNRLQRLMRQRSLSRGAVARTVGVSRTAVAGWLVGVRPRQAHALALARLFNVHVDWLMTGGVYRQGEYPAQVGSLCDRIRQLPPARLALLERLVDDWLEP</sequence>
<dbReference type="GO" id="GO:0003677">
    <property type="term" value="F:DNA binding"/>
    <property type="evidence" value="ECO:0007669"/>
    <property type="project" value="InterPro"/>
</dbReference>
<dbReference type="PROSITE" id="PS50943">
    <property type="entry name" value="HTH_CROC1"/>
    <property type="match status" value="1"/>
</dbReference>
<dbReference type="Pfam" id="PF01381">
    <property type="entry name" value="HTH_3"/>
    <property type="match status" value="1"/>
</dbReference>
<dbReference type="EMBL" id="JAAGAA010000002">
    <property type="protein sequence ID" value="NDV11650.1"/>
    <property type="molecule type" value="Genomic_DNA"/>
</dbReference>
<feature type="domain" description="HTH cro/C1-type" evidence="1">
    <location>
        <begin position="10"/>
        <end position="63"/>
    </location>
</feature>
<dbReference type="SUPFAM" id="SSF47413">
    <property type="entry name" value="lambda repressor-like DNA-binding domains"/>
    <property type="match status" value="1"/>
</dbReference>
<organism evidence="2 3">
    <name type="scientific">Crenobacter caeni</name>
    <dbReference type="NCBI Taxonomy" id="2705474"/>
    <lineage>
        <taxon>Bacteria</taxon>
        <taxon>Pseudomonadati</taxon>
        <taxon>Pseudomonadota</taxon>
        <taxon>Betaproteobacteria</taxon>
        <taxon>Neisseriales</taxon>
        <taxon>Neisseriaceae</taxon>
        <taxon>Crenobacter</taxon>
    </lineage>
</organism>
<evidence type="ECO:0000259" key="1">
    <source>
        <dbReference type="PROSITE" id="PS50943"/>
    </source>
</evidence>
<keyword evidence="3" id="KW-1185">Reference proteome</keyword>
<dbReference type="AlphaFoldDB" id="A0A6B2KNA1"/>
<dbReference type="InterPro" id="IPR001387">
    <property type="entry name" value="Cro/C1-type_HTH"/>
</dbReference>
<name>A0A6B2KNA1_9NEIS</name>
<protein>
    <submittedName>
        <fullName evidence="2">Helix-turn-helix transcriptional regulator</fullName>
    </submittedName>
</protein>
<dbReference type="Proteomes" id="UP000482578">
    <property type="component" value="Unassembled WGS sequence"/>
</dbReference>
<dbReference type="RefSeq" id="WP_163314920.1">
    <property type="nucleotide sequence ID" value="NZ_JAAGAA010000002.1"/>
</dbReference>
<dbReference type="Gene3D" id="1.10.260.40">
    <property type="entry name" value="lambda repressor-like DNA-binding domains"/>
    <property type="match status" value="1"/>
</dbReference>
<evidence type="ECO:0000313" key="2">
    <source>
        <dbReference type="EMBL" id="NDV11650.1"/>
    </source>
</evidence>
<comment type="caution">
    <text evidence="2">The sequence shown here is derived from an EMBL/GenBank/DDBJ whole genome shotgun (WGS) entry which is preliminary data.</text>
</comment>
<reference evidence="2 3" key="1">
    <citation type="submission" date="2020-02" db="EMBL/GenBank/DDBJ databases">
        <authorList>
            <person name="Yang Z."/>
        </authorList>
    </citation>
    <scope>NUCLEOTIDE SEQUENCE [LARGE SCALE GENOMIC DNA]</scope>
    <source>
        <strain evidence="2 3">HX-7-9</strain>
    </source>
</reference>